<dbReference type="AlphaFoldDB" id="A0A328E3P0"/>
<evidence type="ECO:0000313" key="5">
    <source>
        <dbReference type="Proteomes" id="UP000249390"/>
    </source>
</evidence>
<evidence type="ECO:0000259" key="3">
    <source>
        <dbReference type="Pfam" id="PF04884"/>
    </source>
</evidence>
<proteinExistence type="inferred from homology"/>
<dbReference type="Pfam" id="PF04884">
    <property type="entry name" value="UVB_sens_prot"/>
    <property type="match status" value="1"/>
</dbReference>
<name>A0A328E3P0_9ASTE</name>
<evidence type="ECO:0000313" key="4">
    <source>
        <dbReference type="EMBL" id="RAL52160.1"/>
    </source>
</evidence>
<feature type="domain" description="Protein root UVB sensitive/RUS" evidence="3">
    <location>
        <begin position="117"/>
        <end position="353"/>
    </location>
</feature>
<accession>A0A328E3P0</accession>
<keyword evidence="5" id="KW-1185">Reference proteome</keyword>
<evidence type="ECO:0000256" key="1">
    <source>
        <dbReference type="ARBA" id="ARBA00007558"/>
    </source>
</evidence>
<protein>
    <recommendedName>
        <fullName evidence="3">Protein root UVB sensitive/RUS domain-containing protein</fullName>
    </recommendedName>
</protein>
<dbReference type="Proteomes" id="UP000249390">
    <property type="component" value="Unassembled WGS sequence"/>
</dbReference>
<sequence>MSPSALRFSTSPNFSGLEFSRRLPSSSERLSSFKFLCIHTPSDSDLHSKEAKQNSSHHRRESDDSKVVLVEKYGNGTTRRYVFDNRSQLKSFFEEHAPKVSGSQALDIFDSDLPWLPRAIKDFVLPAGYPDTVSDDYLEYMLLQFPTNVTGWICDTLVTSSLLKAVGVGSFSGTAAAASAAAIRWVSKDGIGALGRLFIGGKFGNLFDDDPKQWRMYADFIGSSGSIFDLSTALYPAYFLPLASLGNLAKAVARGLKDPSFRVIQNHFAVSENVGDIAAKEEVWEVTAELFGLAIGIFALDSPVLSNSYFTLALIWLGTRALHLWLRYLSLSVLQFNTINLKRARILVNSHLLHSTVPGITDCNRKENVLLWERFANPRIVFGVSVEKMFRGEENCSLIRGVINLYRKEKYFLVVNKQQPNYFEVFISFKEGASSLSVLRSVWQTYWLYQNWGWSNVVDGQLEKSLGELDNRFPDFLQRLEDVGWDLNNLCLKTPKEISVQEVVTM</sequence>
<dbReference type="EMBL" id="NQVE01000039">
    <property type="protein sequence ID" value="RAL52160.1"/>
    <property type="molecule type" value="Genomic_DNA"/>
</dbReference>
<gene>
    <name evidence="4" type="ORF">DM860_017297</name>
</gene>
<evidence type="ECO:0000256" key="2">
    <source>
        <dbReference type="SAM" id="MobiDB-lite"/>
    </source>
</evidence>
<reference evidence="4 5" key="1">
    <citation type="submission" date="2018-06" db="EMBL/GenBank/DDBJ databases">
        <title>The Genome of Cuscuta australis (Dodder) Provides Insight into the Evolution of Plant Parasitism.</title>
        <authorList>
            <person name="Liu H."/>
        </authorList>
    </citation>
    <scope>NUCLEOTIDE SEQUENCE [LARGE SCALE GENOMIC DNA]</scope>
    <source>
        <strain evidence="5">cv. Yunnan</strain>
        <tissue evidence="4">Vines</tissue>
    </source>
</reference>
<feature type="region of interest" description="Disordered" evidence="2">
    <location>
        <begin position="43"/>
        <end position="65"/>
    </location>
</feature>
<organism evidence="4 5">
    <name type="scientific">Cuscuta australis</name>
    <dbReference type="NCBI Taxonomy" id="267555"/>
    <lineage>
        <taxon>Eukaryota</taxon>
        <taxon>Viridiplantae</taxon>
        <taxon>Streptophyta</taxon>
        <taxon>Embryophyta</taxon>
        <taxon>Tracheophyta</taxon>
        <taxon>Spermatophyta</taxon>
        <taxon>Magnoliopsida</taxon>
        <taxon>eudicotyledons</taxon>
        <taxon>Gunneridae</taxon>
        <taxon>Pentapetalae</taxon>
        <taxon>asterids</taxon>
        <taxon>lamiids</taxon>
        <taxon>Solanales</taxon>
        <taxon>Convolvulaceae</taxon>
        <taxon>Cuscuteae</taxon>
        <taxon>Cuscuta</taxon>
        <taxon>Cuscuta subgen. Grammica</taxon>
        <taxon>Cuscuta sect. Cleistogrammica</taxon>
    </lineage>
</organism>
<comment type="similarity">
    <text evidence="1">Belongs to the RUS1 family.</text>
</comment>
<comment type="caution">
    <text evidence="4">The sequence shown here is derived from an EMBL/GenBank/DDBJ whole genome shotgun (WGS) entry which is preliminary data.</text>
</comment>
<dbReference type="PANTHER" id="PTHR12770:SF27">
    <property type="entry name" value="PROTEIN ROOT UVB SENSITIVE 5"/>
    <property type="match status" value="1"/>
</dbReference>
<dbReference type="InterPro" id="IPR006968">
    <property type="entry name" value="RUS_fam"/>
</dbReference>
<feature type="compositionally biased region" description="Basic and acidic residues" evidence="2">
    <location>
        <begin position="43"/>
        <end position="52"/>
    </location>
</feature>
<dbReference type="PANTHER" id="PTHR12770">
    <property type="entry name" value="RUS1 FAMILY PROTEIN C16ORF58"/>
    <property type="match status" value="1"/>
</dbReference>
<dbReference type="InterPro" id="IPR054549">
    <property type="entry name" value="UVB_sens_RUS_dom"/>
</dbReference>